<dbReference type="SUPFAM" id="SSF51905">
    <property type="entry name" value="FAD/NAD(P)-binding domain"/>
    <property type="match status" value="2"/>
</dbReference>
<dbReference type="Proteomes" id="UP000011134">
    <property type="component" value="Unassembled WGS sequence"/>
</dbReference>
<gene>
    <name evidence="11" type="ORF">C942_04148</name>
</gene>
<comment type="similarity">
    <text evidence="3">Belongs to the FAD-dependent oxidoreductase family.</text>
</comment>
<dbReference type="InterPro" id="IPR041364">
    <property type="entry name" value="Rbx-bd"/>
</dbReference>
<keyword evidence="7" id="KW-0560">Oxidoreductase</keyword>
<evidence type="ECO:0000259" key="9">
    <source>
        <dbReference type="Pfam" id="PF07992"/>
    </source>
</evidence>
<comment type="caution">
    <text evidence="11">The sequence shown here is derived from an EMBL/GenBank/DDBJ whole genome shotgun (WGS) entry which is preliminary data.</text>
</comment>
<dbReference type="GO" id="GO:0005737">
    <property type="term" value="C:cytoplasm"/>
    <property type="evidence" value="ECO:0007669"/>
    <property type="project" value="UniProtKB-SubCell"/>
</dbReference>
<evidence type="ECO:0000256" key="4">
    <source>
        <dbReference type="ARBA" id="ARBA00022490"/>
    </source>
</evidence>
<reference evidence="11 12" key="1">
    <citation type="submission" date="2012-12" db="EMBL/GenBank/DDBJ databases">
        <title>Genome Assembly of Photobacterium sp. AK15.</title>
        <authorList>
            <person name="Khatri I."/>
            <person name="Vaidya B."/>
            <person name="Srinivas T.N.R."/>
            <person name="Subramanian S."/>
            <person name="Pinnaka A."/>
        </authorList>
    </citation>
    <scope>NUCLEOTIDE SEQUENCE [LARGE SCALE GENOMIC DNA]</scope>
    <source>
        <strain evidence="11 12">AK15</strain>
    </source>
</reference>
<dbReference type="InterPro" id="IPR050260">
    <property type="entry name" value="FAD-bd_OxRdtase"/>
</dbReference>
<dbReference type="RefSeq" id="WP_007463075.1">
    <property type="nucleotide sequence ID" value="NZ_AMZO01000006.1"/>
</dbReference>
<keyword evidence="5" id="KW-0285">Flavoprotein</keyword>
<dbReference type="GO" id="GO:0016491">
    <property type="term" value="F:oxidoreductase activity"/>
    <property type="evidence" value="ECO:0007669"/>
    <property type="project" value="UniProtKB-KW"/>
</dbReference>
<evidence type="ECO:0000256" key="6">
    <source>
        <dbReference type="ARBA" id="ARBA00022827"/>
    </source>
</evidence>
<evidence type="ECO:0000256" key="8">
    <source>
        <dbReference type="ARBA" id="ARBA00023027"/>
    </source>
</evidence>
<keyword evidence="12" id="KW-1185">Reference proteome</keyword>
<feature type="domain" description="FAD/NAD(P)-binding" evidence="9">
    <location>
        <begin position="5"/>
        <end position="280"/>
    </location>
</feature>
<sequence length="383" mass="41529">MTDPLIIIGSGFAAYQLVKTLRRKNSDIAIQVFTTDNGDEYNKPDLSHVFSRRQTANDLVSMTGEAFASHYQVELFANTRVEAIDAEAHSIIANGTSYRYAKLVLATGANAFVPKLKGNAVDKVITLNSLQEYRESQQHIAGSQRILIMGGGLIGVELAMDLASSGKQVRIVEPGEQLMASVMPDFVSTPLEKQLRNDGLQIDSRNYVTAINDADDELAVSTNNGTEYRADCIISAAGLLPNTALAKQIGANVNHGIVVDSQLRTSIKDIYALGDCAEINGKVMAFLQPIILSANTLASHLLTGAGELKVPAMMIKVKTPNYPVQSGGQFNAESKWQVTFSDQGVLAKAYNREQQLTGFVVTKENVNQAFPLFRELQTANSKS</sequence>
<proteinExistence type="inferred from homology"/>
<evidence type="ECO:0000256" key="7">
    <source>
        <dbReference type="ARBA" id="ARBA00023002"/>
    </source>
</evidence>
<evidence type="ECO:0000256" key="2">
    <source>
        <dbReference type="ARBA" id="ARBA00004496"/>
    </source>
</evidence>
<dbReference type="PANTHER" id="PTHR43429">
    <property type="entry name" value="PYRIDINE NUCLEOTIDE-DISULFIDE OXIDOREDUCTASE DOMAIN-CONTAINING"/>
    <property type="match status" value="1"/>
</dbReference>
<keyword evidence="4" id="KW-0963">Cytoplasm</keyword>
<keyword evidence="8" id="KW-0520">NAD</keyword>
<dbReference type="PRINTS" id="PR00368">
    <property type="entry name" value="FADPNR"/>
</dbReference>
<evidence type="ECO:0000313" key="12">
    <source>
        <dbReference type="Proteomes" id="UP000011134"/>
    </source>
</evidence>
<dbReference type="Pfam" id="PF07992">
    <property type="entry name" value="Pyr_redox_2"/>
    <property type="match status" value="1"/>
</dbReference>
<comment type="subcellular location">
    <subcellularLocation>
        <location evidence="2">Cytoplasm</location>
    </subcellularLocation>
</comment>
<name>L8JC83_9GAMM</name>
<comment type="cofactor">
    <cofactor evidence="1">
        <name>FAD</name>
        <dbReference type="ChEBI" id="CHEBI:57692"/>
    </cofactor>
</comment>
<dbReference type="InterPro" id="IPR036188">
    <property type="entry name" value="FAD/NAD-bd_sf"/>
</dbReference>
<dbReference type="PATRIC" id="fig|1056511.3.peg.978"/>
<dbReference type="InterPro" id="IPR023753">
    <property type="entry name" value="FAD/NAD-binding_dom"/>
</dbReference>
<evidence type="ECO:0000256" key="5">
    <source>
        <dbReference type="ARBA" id="ARBA00022630"/>
    </source>
</evidence>
<dbReference type="Gene3D" id="3.30.390.120">
    <property type="match status" value="1"/>
</dbReference>
<dbReference type="PANTHER" id="PTHR43429:SF3">
    <property type="entry name" value="NITRITE REDUCTASE [NAD(P)H]"/>
    <property type="match status" value="1"/>
</dbReference>
<dbReference type="NCBIfam" id="NF003437">
    <property type="entry name" value="PRK04965.1"/>
    <property type="match status" value="1"/>
</dbReference>
<keyword evidence="6" id="KW-0274">FAD</keyword>
<organism evidence="11 12">
    <name type="scientific">Photobacterium marinum</name>
    <dbReference type="NCBI Taxonomy" id="1056511"/>
    <lineage>
        <taxon>Bacteria</taxon>
        <taxon>Pseudomonadati</taxon>
        <taxon>Pseudomonadota</taxon>
        <taxon>Gammaproteobacteria</taxon>
        <taxon>Vibrionales</taxon>
        <taxon>Vibrionaceae</taxon>
        <taxon>Photobacterium</taxon>
    </lineage>
</organism>
<evidence type="ECO:0000256" key="1">
    <source>
        <dbReference type="ARBA" id="ARBA00001974"/>
    </source>
</evidence>
<dbReference type="AlphaFoldDB" id="L8JC83"/>
<feature type="domain" description="Rubredoxin binding" evidence="10">
    <location>
        <begin position="308"/>
        <end position="376"/>
    </location>
</feature>
<accession>L8JC83</accession>
<dbReference type="EMBL" id="AMZO01000006">
    <property type="protein sequence ID" value="ELR66450.1"/>
    <property type="molecule type" value="Genomic_DNA"/>
</dbReference>
<protein>
    <submittedName>
        <fullName evidence="11">Nitric oxide reductase FlRd-NAD(+) reductase</fullName>
    </submittedName>
</protein>
<evidence type="ECO:0000256" key="3">
    <source>
        <dbReference type="ARBA" id="ARBA00006442"/>
    </source>
</evidence>
<dbReference type="OrthoDB" id="9808980at2"/>
<dbReference type="Gene3D" id="3.50.50.60">
    <property type="entry name" value="FAD/NAD(P)-binding domain"/>
    <property type="match status" value="2"/>
</dbReference>
<dbReference type="PRINTS" id="PR00411">
    <property type="entry name" value="PNDRDTASEI"/>
</dbReference>
<dbReference type="Pfam" id="PF18113">
    <property type="entry name" value="Rbx_binding"/>
    <property type="match status" value="1"/>
</dbReference>
<evidence type="ECO:0000259" key="10">
    <source>
        <dbReference type="Pfam" id="PF18113"/>
    </source>
</evidence>
<evidence type="ECO:0000313" key="11">
    <source>
        <dbReference type="EMBL" id="ELR66450.1"/>
    </source>
</evidence>